<name>A0A0F9FVG2_9ZZZZ</name>
<accession>A0A0F9FVG2</accession>
<sequence length="90" mass="9447">MTASTFAVQFLFVLGALDAFDITFVGTNADGTDNQAARDTALTTMLDAGIASGALVPFPGMVSEQFKNFAGGILFTIVKWKAATDRPTLP</sequence>
<comment type="caution">
    <text evidence="1">The sequence shown here is derived from an EMBL/GenBank/DDBJ whole genome shotgun (WGS) entry which is preliminary data.</text>
</comment>
<gene>
    <name evidence="1" type="ORF">LCGC14_1906370</name>
</gene>
<organism evidence="1">
    <name type="scientific">marine sediment metagenome</name>
    <dbReference type="NCBI Taxonomy" id="412755"/>
    <lineage>
        <taxon>unclassified sequences</taxon>
        <taxon>metagenomes</taxon>
        <taxon>ecological metagenomes</taxon>
    </lineage>
</organism>
<protein>
    <submittedName>
        <fullName evidence="1">Uncharacterized protein</fullName>
    </submittedName>
</protein>
<reference evidence="1" key="1">
    <citation type="journal article" date="2015" name="Nature">
        <title>Complex archaea that bridge the gap between prokaryotes and eukaryotes.</title>
        <authorList>
            <person name="Spang A."/>
            <person name="Saw J.H."/>
            <person name="Jorgensen S.L."/>
            <person name="Zaremba-Niedzwiedzka K."/>
            <person name="Martijn J."/>
            <person name="Lind A.E."/>
            <person name="van Eijk R."/>
            <person name="Schleper C."/>
            <person name="Guy L."/>
            <person name="Ettema T.J."/>
        </authorList>
    </citation>
    <scope>NUCLEOTIDE SEQUENCE</scope>
</reference>
<evidence type="ECO:0000313" key="1">
    <source>
        <dbReference type="EMBL" id="KKL90268.1"/>
    </source>
</evidence>
<proteinExistence type="predicted"/>
<dbReference type="AlphaFoldDB" id="A0A0F9FVG2"/>
<dbReference type="EMBL" id="LAZR01020053">
    <property type="protein sequence ID" value="KKL90268.1"/>
    <property type="molecule type" value="Genomic_DNA"/>
</dbReference>